<dbReference type="EMBL" id="FNSO01000004">
    <property type="protein sequence ID" value="SEC54344.1"/>
    <property type="molecule type" value="Genomic_DNA"/>
</dbReference>
<dbReference type="GO" id="GO:0012505">
    <property type="term" value="C:endomembrane system"/>
    <property type="evidence" value="ECO:0007669"/>
    <property type="project" value="UniProtKB-SubCell"/>
</dbReference>
<keyword evidence="2 5" id="KW-0812">Transmembrane</keyword>
<keyword evidence="3 5" id="KW-1133">Transmembrane helix</keyword>
<evidence type="ECO:0000313" key="7">
    <source>
        <dbReference type="Proteomes" id="UP000199622"/>
    </source>
</evidence>
<gene>
    <name evidence="6" type="ORF">SAMN04489727_4139</name>
</gene>
<evidence type="ECO:0000256" key="5">
    <source>
        <dbReference type="SAM" id="Phobius"/>
    </source>
</evidence>
<organism evidence="6 7">
    <name type="scientific">Amycolatopsis tolypomycina</name>
    <dbReference type="NCBI Taxonomy" id="208445"/>
    <lineage>
        <taxon>Bacteria</taxon>
        <taxon>Bacillati</taxon>
        <taxon>Actinomycetota</taxon>
        <taxon>Actinomycetes</taxon>
        <taxon>Pseudonocardiales</taxon>
        <taxon>Pseudonocardiaceae</taxon>
        <taxon>Amycolatopsis</taxon>
    </lineage>
</organism>
<sequence length="193" mass="20910">MLTAVHLTSWLWLALEIGLVVRDRRRGRGSAAADRGTRWVVVALTLSATLAATVFGVVLPADSGIRFAALGHPHWAPAAGLAVMVAGLAVRAWSVVVLGRAFRTTVEVDRGQEVVTRGPYRWVRHPSYNGVLLLAGGYGLAAGNWLSLLCTVVLPLASVLVRIDVEEQVLTRVLGRPYERYRAATKRLVPGVW</sequence>
<name>A0A1H4TDY3_9PSEU</name>
<evidence type="ECO:0000256" key="2">
    <source>
        <dbReference type="ARBA" id="ARBA00022692"/>
    </source>
</evidence>
<proteinExistence type="predicted"/>
<evidence type="ECO:0000256" key="4">
    <source>
        <dbReference type="ARBA" id="ARBA00023136"/>
    </source>
</evidence>
<dbReference type="Pfam" id="PF04191">
    <property type="entry name" value="PEMT"/>
    <property type="match status" value="1"/>
</dbReference>
<dbReference type="Proteomes" id="UP000199622">
    <property type="component" value="Unassembled WGS sequence"/>
</dbReference>
<dbReference type="OrthoDB" id="7203053at2"/>
<dbReference type="PANTHER" id="PTHR43847:SF1">
    <property type="entry name" value="BLL3993 PROTEIN"/>
    <property type="match status" value="1"/>
</dbReference>
<evidence type="ECO:0000313" key="6">
    <source>
        <dbReference type="EMBL" id="SEC54344.1"/>
    </source>
</evidence>
<dbReference type="Gene3D" id="1.20.120.1630">
    <property type="match status" value="1"/>
</dbReference>
<reference evidence="7" key="1">
    <citation type="submission" date="2016-10" db="EMBL/GenBank/DDBJ databases">
        <authorList>
            <person name="Varghese N."/>
            <person name="Submissions S."/>
        </authorList>
    </citation>
    <scope>NUCLEOTIDE SEQUENCE [LARGE SCALE GENOMIC DNA]</scope>
    <source>
        <strain evidence="7">DSM 44544</strain>
    </source>
</reference>
<keyword evidence="7" id="KW-1185">Reference proteome</keyword>
<protein>
    <submittedName>
        <fullName evidence="6">Protein-S-isoprenylcysteine O-methyltransferase Ste14</fullName>
    </submittedName>
</protein>
<dbReference type="RefSeq" id="WP_091309770.1">
    <property type="nucleotide sequence ID" value="NZ_FNSO01000004.1"/>
</dbReference>
<dbReference type="STRING" id="208445.SAMN04489727_4139"/>
<keyword evidence="6" id="KW-0489">Methyltransferase</keyword>
<evidence type="ECO:0000256" key="1">
    <source>
        <dbReference type="ARBA" id="ARBA00004127"/>
    </source>
</evidence>
<keyword evidence="6" id="KW-0808">Transferase</keyword>
<feature type="transmembrane region" description="Helical" evidence="5">
    <location>
        <begin position="38"/>
        <end position="61"/>
    </location>
</feature>
<feature type="transmembrane region" description="Helical" evidence="5">
    <location>
        <begin position="131"/>
        <end position="154"/>
    </location>
</feature>
<dbReference type="PANTHER" id="PTHR43847">
    <property type="entry name" value="BLL3993 PROTEIN"/>
    <property type="match status" value="1"/>
</dbReference>
<dbReference type="InterPro" id="IPR052527">
    <property type="entry name" value="Metal_cation-efflux_comp"/>
</dbReference>
<comment type="subcellular location">
    <subcellularLocation>
        <location evidence="1">Endomembrane system</location>
        <topology evidence="1">Multi-pass membrane protein</topology>
    </subcellularLocation>
</comment>
<dbReference type="InterPro" id="IPR007318">
    <property type="entry name" value="Phopholipid_MeTrfase"/>
</dbReference>
<dbReference type="GO" id="GO:0032259">
    <property type="term" value="P:methylation"/>
    <property type="evidence" value="ECO:0007669"/>
    <property type="project" value="UniProtKB-KW"/>
</dbReference>
<dbReference type="AlphaFoldDB" id="A0A1H4TDY3"/>
<keyword evidence="4 5" id="KW-0472">Membrane</keyword>
<dbReference type="GO" id="GO:0008168">
    <property type="term" value="F:methyltransferase activity"/>
    <property type="evidence" value="ECO:0007669"/>
    <property type="project" value="UniProtKB-KW"/>
</dbReference>
<feature type="transmembrane region" description="Helical" evidence="5">
    <location>
        <begin position="73"/>
        <end position="93"/>
    </location>
</feature>
<accession>A0A1H4TDY3</accession>
<evidence type="ECO:0000256" key="3">
    <source>
        <dbReference type="ARBA" id="ARBA00022989"/>
    </source>
</evidence>